<dbReference type="PANTHER" id="PTHR39673:SF5">
    <property type="entry name" value="TUNGSTEN-CONTAINING FORMYLMETHANOFURAN DEHYDROGENASE 2 SUBUNIT C"/>
    <property type="match status" value="1"/>
</dbReference>
<dbReference type="Proteomes" id="UP000187485">
    <property type="component" value="Unassembled WGS sequence"/>
</dbReference>
<proteinExistence type="predicted"/>
<dbReference type="InterPro" id="IPR035710">
    <property type="entry name" value="Archaeal_gltB"/>
</dbReference>
<dbReference type="SUPFAM" id="SSF69336">
    <property type="entry name" value="Alpha subunit of glutamate synthase, C-terminal domain"/>
    <property type="match status" value="1"/>
</dbReference>
<dbReference type="InterPro" id="IPR002489">
    <property type="entry name" value="Glu_synth_asu_C"/>
</dbReference>
<dbReference type="AlphaFoldDB" id="A0A1L8CSW0"/>
<dbReference type="Gene3D" id="2.160.20.60">
    <property type="entry name" value="Glutamate synthase, alpha subunit, C-terminal domain"/>
    <property type="match status" value="1"/>
</dbReference>
<reference evidence="3" key="1">
    <citation type="submission" date="2016-12" db="EMBL/GenBank/DDBJ databases">
        <title>Draft Genome Sequences od Carboxydothermus pertinax and islandicus, Hydrogenogenic Carboxydotrophic Bacteria.</title>
        <authorList>
            <person name="Fukuyama Y."/>
            <person name="Ohmae K."/>
            <person name="Yoneda Y."/>
            <person name="Yoshida T."/>
            <person name="Sako Y."/>
        </authorList>
    </citation>
    <scope>NUCLEOTIDE SEQUENCE [LARGE SCALE GENOMIC DNA]</scope>
    <source>
        <strain evidence="3">Ug1</strain>
    </source>
</reference>
<dbReference type="EMBL" id="BDJK01000006">
    <property type="protein sequence ID" value="GAV21944.1"/>
    <property type="molecule type" value="Genomic_DNA"/>
</dbReference>
<dbReference type="CDD" id="cd00981">
    <property type="entry name" value="arch_gltB"/>
    <property type="match status" value="1"/>
</dbReference>
<dbReference type="InterPro" id="IPR012061">
    <property type="entry name" value="Glu_synth_lsu_3"/>
</dbReference>
<organism evidence="2 3">
    <name type="scientific">Carboxydothermus pertinax</name>
    <dbReference type="NCBI Taxonomy" id="870242"/>
    <lineage>
        <taxon>Bacteria</taxon>
        <taxon>Bacillati</taxon>
        <taxon>Bacillota</taxon>
        <taxon>Clostridia</taxon>
        <taxon>Thermoanaerobacterales</taxon>
        <taxon>Thermoanaerobacteraceae</taxon>
        <taxon>Carboxydothermus</taxon>
    </lineage>
</organism>
<evidence type="ECO:0000313" key="2">
    <source>
        <dbReference type="EMBL" id="GAV21944.1"/>
    </source>
</evidence>
<protein>
    <recommendedName>
        <fullName evidence="1">Glutamate synthase alpha subunit C-terminal domain-containing protein</fullName>
    </recommendedName>
</protein>
<name>A0A1L8CSW0_9THEO</name>
<sequence length="246" mass="27032">MAMEINAKGMYYRDLNNILREKVAEGVTEFVLQGINGQRYLGTGLKGKVKIEVYGTPGNDLGAFMDGPEITVYGNGQDGIANTMNDGRIVVHGHAGDVLGYGMRGGELYIRDSVGYRVGIHMKEYKKQVPVIVVGGTAGAFFGEYMAGGILVVLGLNKKEGEPLTGDYLGTGMHGGAIYLRGEVEKDILGKEVAEFSLEEEDYRRLNPLLENYAKFYNIALEEIMAVPFKKLVPVSHRPYGKLYTY</sequence>
<keyword evidence="3" id="KW-1185">Reference proteome</keyword>
<dbReference type="PIRSF" id="PIRSF006519">
    <property type="entry name" value="GOGAT_dom3"/>
    <property type="match status" value="1"/>
</dbReference>
<dbReference type="Pfam" id="PF01493">
    <property type="entry name" value="GXGXG"/>
    <property type="match status" value="1"/>
</dbReference>
<evidence type="ECO:0000259" key="1">
    <source>
        <dbReference type="Pfam" id="PF01493"/>
    </source>
</evidence>
<dbReference type="STRING" id="870242.cpu_04540"/>
<accession>A0A1L8CSW0</accession>
<evidence type="ECO:0000313" key="3">
    <source>
        <dbReference type="Proteomes" id="UP000187485"/>
    </source>
</evidence>
<dbReference type="PANTHER" id="PTHR39673">
    <property type="entry name" value="TUNGSTEN FORMYLMETHANOFURAN DEHYDROGENASE, SUBUNIT C (FWDC)"/>
    <property type="match status" value="1"/>
</dbReference>
<feature type="domain" description="Glutamate synthase alpha subunit C-terminal" evidence="1">
    <location>
        <begin position="31"/>
        <end position="186"/>
    </location>
</feature>
<dbReference type="InterPro" id="IPR036485">
    <property type="entry name" value="Glu_synth_asu_C_sf"/>
</dbReference>
<comment type="caution">
    <text evidence="2">The sequence shown here is derived from an EMBL/GenBank/DDBJ whole genome shotgun (WGS) entry which is preliminary data.</text>
</comment>
<dbReference type="GO" id="GO:0016491">
    <property type="term" value="F:oxidoreductase activity"/>
    <property type="evidence" value="ECO:0007669"/>
    <property type="project" value="InterPro"/>
</dbReference>
<gene>
    <name evidence="2" type="ORF">cpu_04540</name>
</gene>